<name>A0A2H1FC62_9ARCH</name>
<sequence>MPTFATNFGYRKASENTLSVMETKMSYRDVQQIPVLYGDKIMVVFKDCYIRKKQGSIFHGNDNHVNVTISFQMKTGTQSSNFSFPATRFSTGEVPIKNIVILPPTPIQDYFSLTVSMISTSELKAMAQKISPIMSNVSDIVKNIPGGAGPPVTAVGIAGDIINIIVALSPEESLINNQRSYIVDKVNYPENNNMDYFMLGTMDVYEDDNNNARWKDGKYVITNEDGKEEEATRITLEFIQCPKSPKISP</sequence>
<reference evidence="2" key="1">
    <citation type="submission" date="2017-03" db="EMBL/GenBank/DDBJ databases">
        <authorList>
            <person name="Herbold C."/>
        </authorList>
    </citation>
    <scope>NUCLEOTIDE SEQUENCE [LARGE SCALE GENOMIC DNA]</scope>
</reference>
<evidence type="ECO:0000313" key="1">
    <source>
        <dbReference type="EMBL" id="SMH70352.1"/>
    </source>
</evidence>
<gene>
    <name evidence="1" type="ORF">NCS_10159</name>
</gene>
<accession>A0A2H1FC62</accession>
<dbReference type="Proteomes" id="UP000230607">
    <property type="component" value="Chromosome 1"/>
</dbReference>
<protein>
    <submittedName>
        <fullName evidence="1">Uncharacterized protein</fullName>
    </submittedName>
</protein>
<evidence type="ECO:0000313" key="2">
    <source>
        <dbReference type="Proteomes" id="UP000230607"/>
    </source>
</evidence>
<dbReference type="RefSeq" id="WP_157926513.1">
    <property type="nucleotide sequence ID" value="NZ_LT841358.1"/>
</dbReference>
<dbReference type="AlphaFoldDB" id="A0A2H1FC62"/>
<proteinExistence type="predicted"/>
<organism evidence="1 2">
    <name type="scientific">Candidatus Nitrosotalea okcheonensis</name>
    <dbReference type="NCBI Taxonomy" id="1903276"/>
    <lineage>
        <taxon>Archaea</taxon>
        <taxon>Nitrososphaerota</taxon>
        <taxon>Nitrososphaeria</taxon>
        <taxon>Nitrosotaleales</taxon>
        <taxon>Nitrosotaleaceae</taxon>
        <taxon>Nitrosotalea</taxon>
    </lineage>
</organism>
<keyword evidence="2" id="KW-1185">Reference proteome</keyword>
<dbReference type="EMBL" id="LT841358">
    <property type="protein sequence ID" value="SMH70352.1"/>
    <property type="molecule type" value="Genomic_DNA"/>
</dbReference>